<dbReference type="PRINTS" id="PR00450">
    <property type="entry name" value="RECOVERIN"/>
</dbReference>
<evidence type="ECO:0000313" key="5">
    <source>
        <dbReference type="Proteomes" id="UP001652660"/>
    </source>
</evidence>
<protein>
    <recommendedName>
        <fullName evidence="3">Calcineurin B-like protein</fullName>
    </recommendedName>
</protein>
<keyword evidence="3" id="KW-0472">Membrane</keyword>
<dbReference type="SMART" id="SM00054">
    <property type="entry name" value="EFh"/>
    <property type="match status" value="3"/>
</dbReference>
<feature type="domain" description="EF-hand" evidence="4">
    <location>
        <begin position="138"/>
        <end position="173"/>
    </location>
</feature>
<keyword evidence="5" id="KW-1185">Reference proteome</keyword>
<keyword evidence="3" id="KW-0479">Metal-binding</keyword>
<dbReference type="InterPro" id="IPR011992">
    <property type="entry name" value="EF-hand-dom_pair"/>
</dbReference>
<gene>
    <name evidence="6" type="primary">LOC113728554</name>
</gene>
<dbReference type="RefSeq" id="XP_071933476.1">
    <property type="nucleotide sequence ID" value="XM_072077375.1"/>
</dbReference>
<dbReference type="Proteomes" id="UP001652660">
    <property type="component" value="Chromosome 2e"/>
</dbReference>
<organism evidence="5 6">
    <name type="scientific">Coffea arabica</name>
    <name type="common">Arabian coffee</name>
    <dbReference type="NCBI Taxonomy" id="13443"/>
    <lineage>
        <taxon>Eukaryota</taxon>
        <taxon>Viridiplantae</taxon>
        <taxon>Streptophyta</taxon>
        <taxon>Embryophyta</taxon>
        <taxon>Tracheophyta</taxon>
        <taxon>Spermatophyta</taxon>
        <taxon>Magnoliopsida</taxon>
        <taxon>eudicotyledons</taxon>
        <taxon>Gunneridae</taxon>
        <taxon>Pentapetalae</taxon>
        <taxon>asterids</taxon>
        <taxon>lamiids</taxon>
        <taxon>Gentianales</taxon>
        <taxon>Rubiaceae</taxon>
        <taxon>Ixoroideae</taxon>
        <taxon>Gardenieae complex</taxon>
        <taxon>Bertiereae - Coffeeae clade</taxon>
        <taxon>Coffeeae</taxon>
        <taxon>Coffea</taxon>
    </lineage>
</organism>
<comment type="similarity">
    <text evidence="2 3">Belongs to the calcineurin regulatory subunit family.</text>
</comment>
<feature type="domain" description="EF-hand" evidence="4">
    <location>
        <begin position="101"/>
        <end position="136"/>
    </location>
</feature>
<evidence type="ECO:0000313" key="6">
    <source>
        <dbReference type="RefSeq" id="XP_071933476.1"/>
    </source>
</evidence>
<dbReference type="PROSITE" id="PS50222">
    <property type="entry name" value="EF_HAND_2"/>
    <property type="match status" value="3"/>
</dbReference>
<dbReference type="SUPFAM" id="SSF47473">
    <property type="entry name" value="EF-hand"/>
    <property type="match status" value="1"/>
</dbReference>
<evidence type="ECO:0000256" key="3">
    <source>
        <dbReference type="RuleBase" id="RU369080"/>
    </source>
</evidence>
<dbReference type="GeneID" id="113728554"/>
<sequence>MADLEIVLQSTKTPIMPLQPLRHNALMLVNALHYSCLHTANGIEDLEIVPCAHSLQNAICSRTNPYIFSINEVEVLFELFEKISRSIIDDGLIHKEEFGLEKNLFADRLFDLFDIKCNGEIEFGEFVRTLGIFHPNAPTEDKILFGFRLYDLRQNGYIEKQELREMVLAVLSHESELLLSDHFVEIIVDKTFKDVDTRGDGRIDLDEWKCFVLKNPSLLKNMTLPYLKSDNLSKLSFITNCEKESGRDWSTKSTFSS</sequence>
<accession>A0ABM4WNX4</accession>
<name>A0ABM4WNX4_COFAR</name>
<dbReference type="Pfam" id="PF13499">
    <property type="entry name" value="EF-hand_7"/>
    <property type="match status" value="1"/>
</dbReference>
<evidence type="ECO:0000259" key="4">
    <source>
        <dbReference type="PROSITE" id="PS50222"/>
    </source>
</evidence>
<dbReference type="PANTHER" id="PTHR23056">
    <property type="entry name" value="CALCINEURIN B"/>
    <property type="match status" value="1"/>
</dbReference>
<dbReference type="Gene3D" id="1.10.238.10">
    <property type="entry name" value="EF-hand"/>
    <property type="match status" value="1"/>
</dbReference>
<comment type="subcellular location">
    <subcellularLocation>
        <location evidence="3">Membrane</location>
    </subcellularLocation>
</comment>
<proteinExistence type="inferred from homology"/>
<reference evidence="6" key="1">
    <citation type="submission" date="2025-08" db="UniProtKB">
        <authorList>
            <consortium name="RefSeq"/>
        </authorList>
    </citation>
    <scope>IDENTIFICATION</scope>
    <source>
        <tissue evidence="6">Leaves</tissue>
    </source>
</reference>
<keyword evidence="3" id="KW-0106">Calcium</keyword>
<evidence type="ECO:0000256" key="1">
    <source>
        <dbReference type="ARBA" id="ARBA00022737"/>
    </source>
</evidence>
<keyword evidence="1 3" id="KW-0677">Repeat</keyword>
<dbReference type="CDD" id="cd00051">
    <property type="entry name" value="EFh"/>
    <property type="match status" value="1"/>
</dbReference>
<dbReference type="InterPro" id="IPR002048">
    <property type="entry name" value="EF_hand_dom"/>
</dbReference>
<feature type="domain" description="EF-hand" evidence="4">
    <location>
        <begin position="183"/>
        <end position="218"/>
    </location>
</feature>
<dbReference type="PANTHER" id="PTHR23056:SF110">
    <property type="entry name" value="CALMODULIN"/>
    <property type="match status" value="1"/>
</dbReference>
<evidence type="ECO:0000256" key="2">
    <source>
        <dbReference type="ARBA" id="ARBA00023774"/>
    </source>
</evidence>
<comment type="subunit">
    <text evidence="3">Homodimer. Interacts with CIPK.</text>
</comment>
<comment type="function">
    <text evidence="3">Acts as a calcium sensor. CBL proteins interact with CIPK serine-threonine protein kinases. Binding of a CBL protein to the regulatory NAF domain of a CIPK protein lead to the activation of the kinase in a calcium-dependent manner.</text>
</comment>
<dbReference type="InterPro" id="IPR045198">
    <property type="entry name" value="CNBL1-10"/>
</dbReference>